<dbReference type="InterPro" id="IPR013783">
    <property type="entry name" value="Ig-like_fold"/>
</dbReference>
<dbReference type="SUPFAM" id="SSF53300">
    <property type="entry name" value="vWA-like"/>
    <property type="match status" value="1"/>
</dbReference>
<dbReference type="InterPro" id="IPR051266">
    <property type="entry name" value="CLCR"/>
</dbReference>
<proteinExistence type="predicted"/>
<dbReference type="GeneTree" id="ENSGT00940000154682"/>
<dbReference type="InterPro" id="IPR036465">
    <property type="entry name" value="vWFA_dom_sf"/>
</dbReference>
<dbReference type="Pfam" id="PF08434">
    <property type="entry name" value="CLCA"/>
    <property type="match status" value="1"/>
</dbReference>
<reference evidence="4" key="2">
    <citation type="submission" date="2025-08" db="UniProtKB">
        <authorList>
            <consortium name="Ensembl"/>
        </authorList>
    </citation>
    <scope>IDENTIFICATION</scope>
</reference>
<reference evidence="4" key="1">
    <citation type="submission" date="2020-07" db="EMBL/GenBank/DDBJ databases">
        <title>A long reads based de novo assembly of the rainbow trout Arlee double haploid line genome.</title>
        <authorList>
            <person name="Gao G."/>
            <person name="Palti Y."/>
        </authorList>
    </citation>
    <scope>NUCLEOTIDE SEQUENCE [LARGE SCALE GENOMIC DNA]</scope>
</reference>
<feature type="domain" description="VWFA" evidence="3">
    <location>
        <begin position="304"/>
        <end position="471"/>
    </location>
</feature>
<dbReference type="InterPro" id="IPR013642">
    <property type="entry name" value="CLCA_N"/>
</dbReference>
<dbReference type="NCBIfam" id="NF041940">
    <property type="entry name" value="choice_anch_X"/>
    <property type="match status" value="1"/>
</dbReference>
<accession>A0A8C7NH37</accession>
<evidence type="ECO:0000313" key="5">
    <source>
        <dbReference type="Proteomes" id="UP000694395"/>
    </source>
</evidence>
<keyword evidence="2" id="KW-0732">Signal</keyword>
<keyword evidence="1" id="KW-0472">Membrane</keyword>
<evidence type="ECO:0000256" key="1">
    <source>
        <dbReference type="SAM" id="Phobius"/>
    </source>
</evidence>
<sequence>SITMASEAVAVLLLVFLSGSTFGIKLEGNGYTDVLIAINPVVPENPLLIERIKEMMSNASSVLFTATEDKFYFEEITILVPPNWSQGGYGRTKTETYEKAKIIINEENRAYGDQPYTLQYGQCGSESRYIHLTTKFILDDELIKLYGPRDKVLVHEWAHLRWGVYDEFDDGQPFYKGAHSDIQATRCSLELDGKIVNRINHTNCTHIDPNNKIYTQDCVFLADSEQWENTASLMSYPSLHKVTRFCSNKTHNSEAPNAQNRMCDNRDVMDVIFTSSVDAKANVQPLKGPHPVPRFTVMQRGQRVVCLVLDVSGSMRGSRILQQQQAASLFLTTIVEDHSYVGIVTFTKDAKTLKPLTVIHGEESRTQLVRYLPSEANGGTDICKGLKKGFEELRKDNGNTMGDEIILLTDGESELNCASEVKESGAIVNTIALGPSANKELKMLSEISGGKYFYASENLDQTELVNVFASLTTTNGDLTHQTILLDSSGMKGKGILNGTVSVDHTIGNKTTFLVLHESQSPEDIEIKSPSGQIYDFIDFQHSSISKMHSLVIQGTAETGEWTYTIKNTLSDQYITITITSCAVSDAIPPVTVKAHMSQQSIDGSKPMLVYAEVNQKGVPVILADVMATLKSDSGDQYQLQLLDNGAGADAFRNDGIYSRYFTTSKNGRYNLKVKVQRKNKSKNNGQVRLKRHSVAPYVPGYVIKGKSLIVMNPPKPPVSEDDLQADVGSFTRTAIGESFSVSLPPGVPPPNFPPNKITDLNAEIEEDKVMLTWTAPGEDMDQGTADSYEIRVSMDLEALRGSFSGAHLMNTSDIRPLEAGSTEEYSFLSSYIINAEPETVMFFAVRSCDKDSLMSDMSNVAKATKIVPFVPTTTTPTISQYPSPNLKRSSGSNVVAVVVSVIGTAAVIIAVLVVTRMRLNRPGNTPNFTETQVSTSFL</sequence>
<dbReference type="PROSITE" id="PS50234">
    <property type="entry name" value="VWFA"/>
    <property type="match status" value="1"/>
</dbReference>
<dbReference type="PANTHER" id="PTHR10579">
    <property type="entry name" value="CALCIUM-ACTIVATED CHLORIDE CHANNEL REGULATOR"/>
    <property type="match status" value="1"/>
</dbReference>
<feature type="chain" id="PRO_5035423234" evidence="2">
    <location>
        <begin position="24"/>
        <end position="938"/>
    </location>
</feature>
<evidence type="ECO:0000313" key="4">
    <source>
        <dbReference type="Ensembl" id="ENSOMYP00000007573.2"/>
    </source>
</evidence>
<dbReference type="Proteomes" id="UP000694395">
    <property type="component" value="Chromosome 5"/>
</dbReference>
<dbReference type="Ensembl" id="ENSOMYT00000008433.2">
    <property type="protein sequence ID" value="ENSOMYP00000007573.2"/>
    <property type="gene ID" value="ENSOMYG00000050136.1"/>
</dbReference>
<evidence type="ECO:0000259" key="3">
    <source>
        <dbReference type="PROSITE" id="PS50234"/>
    </source>
</evidence>
<keyword evidence="5" id="KW-1185">Reference proteome</keyword>
<dbReference type="Pfam" id="PF00092">
    <property type="entry name" value="VWA"/>
    <property type="match status" value="1"/>
</dbReference>
<dbReference type="SMART" id="SM00327">
    <property type="entry name" value="VWA"/>
    <property type="match status" value="1"/>
</dbReference>
<dbReference type="CDD" id="cd00198">
    <property type="entry name" value="vWFA"/>
    <property type="match status" value="1"/>
</dbReference>
<keyword evidence="1" id="KW-0812">Transmembrane</keyword>
<evidence type="ECO:0000256" key="2">
    <source>
        <dbReference type="SAM" id="SignalP"/>
    </source>
</evidence>
<feature type="signal peptide" evidence="2">
    <location>
        <begin position="1"/>
        <end position="23"/>
    </location>
</feature>
<name>A0A8C7NH37_ONCMY</name>
<dbReference type="AlphaFoldDB" id="A0A8C7NH37"/>
<dbReference type="InterPro" id="IPR002035">
    <property type="entry name" value="VWF_A"/>
</dbReference>
<protein>
    <submittedName>
        <fullName evidence="4">Chloride channel accessory 1</fullName>
    </submittedName>
</protein>
<dbReference type="Gene3D" id="3.40.50.410">
    <property type="entry name" value="von Willebrand factor, type A domain"/>
    <property type="match status" value="1"/>
</dbReference>
<organism evidence="4 5">
    <name type="scientific">Oncorhynchus mykiss</name>
    <name type="common">Rainbow trout</name>
    <name type="synonym">Salmo gairdneri</name>
    <dbReference type="NCBI Taxonomy" id="8022"/>
    <lineage>
        <taxon>Eukaryota</taxon>
        <taxon>Metazoa</taxon>
        <taxon>Chordata</taxon>
        <taxon>Craniata</taxon>
        <taxon>Vertebrata</taxon>
        <taxon>Euteleostomi</taxon>
        <taxon>Actinopterygii</taxon>
        <taxon>Neopterygii</taxon>
        <taxon>Teleostei</taxon>
        <taxon>Protacanthopterygii</taxon>
        <taxon>Salmoniformes</taxon>
        <taxon>Salmonidae</taxon>
        <taxon>Salmoninae</taxon>
        <taxon>Oncorhynchus</taxon>
    </lineage>
</organism>
<reference evidence="4" key="3">
    <citation type="submission" date="2025-09" db="UniProtKB">
        <authorList>
            <consortium name="Ensembl"/>
        </authorList>
    </citation>
    <scope>IDENTIFICATION</scope>
</reference>
<dbReference type="GO" id="GO:0005886">
    <property type="term" value="C:plasma membrane"/>
    <property type="evidence" value="ECO:0007669"/>
    <property type="project" value="TreeGrafter"/>
</dbReference>
<feature type="transmembrane region" description="Helical" evidence="1">
    <location>
        <begin position="894"/>
        <end position="914"/>
    </location>
</feature>
<dbReference type="PANTHER" id="PTHR10579:SF172">
    <property type="entry name" value="CALCIUM-ACTIVATED CHLORIDE CHANNEL REGULATOR 4 PRECURSOR-RELATED"/>
    <property type="match status" value="1"/>
</dbReference>
<dbReference type="Gene3D" id="2.60.40.10">
    <property type="entry name" value="Immunoglobulins"/>
    <property type="match status" value="1"/>
</dbReference>
<keyword evidence="1" id="KW-1133">Transmembrane helix</keyword>